<organism evidence="1 2">
    <name type="scientific">Selenomonas ruminantium</name>
    <dbReference type="NCBI Taxonomy" id="971"/>
    <lineage>
        <taxon>Bacteria</taxon>
        <taxon>Bacillati</taxon>
        <taxon>Bacillota</taxon>
        <taxon>Negativicutes</taxon>
        <taxon>Selenomonadales</taxon>
        <taxon>Selenomonadaceae</taxon>
        <taxon>Selenomonas</taxon>
    </lineage>
</organism>
<reference evidence="1 2" key="1">
    <citation type="submission" date="2016-11" db="EMBL/GenBank/DDBJ databases">
        <authorList>
            <person name="Jaros S."/>
            <person name="Januszkiewicz K."/>
            <person name="Wedrychowicz H."/>
        </authorList>
    </citation>
    <scope>NUCLEOTIDE SEQUENCE [LARGE SCALE GENOMIC DNA]</scope>
    <source>
        <strain evidence="1 2">HD4</strain>
    </source>
</reference>
<dbReference type="EMBL" id="FRBC01000013">
    <property type="protein sequence ID" value="SHK69971.1"/>
    <property type="molecule type" value="Genomic_DNA"/>
</dbReference>
<dbReference type="Proteomes" id="UP000184263">
    <property type="component" value="Unassembled WGS sequence"/>
</dbReference>
<evidence type="ECO:0008006" key="3">
    <source>
        <dbReference type="Google" id="ProtNLM"/>
    </source>
</evidence>
<sequence>MERDIQKDLAEMLGDVQMVLSQTKWDQPQQMNIVQSILPQLQALAKTLQEESGRKTVIYFLPYKSSMWDSLESVYLAAKDDPACEPYVMPIPYYDRNPDTSLGTMHYEGGQFPKDIPITDYRQVDLQAVCPDIIYIHNPYDYANYVTSIDPAYYSDKLKSFCKLLVYIPYYITSGAMGEGQAMCPVYEHADYIVVQSESLRHFFDKRVPLSKIVGLGSPKADKVINMCKNPPPIPKDWQEKMAGKKVYFYNTSLAGMLENTAVFFQKMRYVFRTFAQHPEVCLLWRPHPLTMATLDSIRKPFVAEYEALRDYFIEHDLGIYDDTPEIEPSIAYSDVYLGDSGTSVTALFGVAGKPLFLFNNTLHSLPKPEDWHSMILDSSFISCTMSPQILSWMVLGSNRLFYSANDDYKYEYAGELHEYIGSGYYWQAFSIGDKVYITPHNAQEILVLDKAEKKLERRIQLKEFISKPEAFAGALQAGRYLFLLPTLYPAIVRYDTVTDNVAYVEGNMEAFLSRVQTCWRRGGACIWRGKLLTVAANGRQVLMIDCETLENTIAELPKHQQQGCMTMLPDGEDIWLLPMIGKCILRWQPKSNILQEYTEFPADFVCCNIVNGVPCEDFPFSNAAITEQFLYLSPAWGNQFLRLNKATGEIISWQLDIPETKQIFGGYYSTNYPGYFLQEASPGIWHYLYTPERCIYAIELATGKAKRINIEFSGEAIDQISAGFARLSPWLRYGCCEDVFNTLDGFIKGEIHGHDFDYKENLKAFGEIAANNDGSAGEKIHLFACEQLSRKGGNDP</sequence>
<gene>
    <name evidence="1" type="ORF">SAMN05216582_11323</name>
</gene>
<dbReference type="RefSeq" id="WP_073089791.1">
    <property type="nucleotide sequence ID" value="NZ_FRBC01000013.1"/>
</dbReference>
<dbReference type="OrthoDB" id="1662110at2"/>
<dbReference type="AlphaFoldDB" id="A0A1M6UL98"/>
<proteinExistence type="predicted"/>
<evidence type="ECO:0000313" key="2">
    <source>
        <dbReference type="Proteomes" id="UP000184263"/>
    </source>
</evidence>
<evidence type="ECO:0000313" key="1">
    <source>
        <dbReference type="EMBL" id="SHK69971.1"/>
    </source>
</evidence>
<protein>
    <recommendedName>
        <fullName evidence="3">CDP-Glycerol:Poly(Glycerophosphate) glycerophosphotransferase</fullName>
    </recommendedName>
</protein>
<name>A0A1M6UL98_SELRU</name>
<dbReference type="SUPFAM" id="SSF63825">
    <property type="entry name" value="YWTD domain"/>
    <property type="match status" value="1"/>
</dbReference>
<accession>A0A1M6UL98</accession>